<dbReference type="Proteomes" id="UP000784294">
    <property type="component" value="Unassembled WGS sequence"/>
</dbReference>
<dbReference type="InterPro" id="IPR029033">
    <property type="entry name" value="His_PPase_superfam"/>
</dbReference>
<comment type="caution">
    <text evidence="6">The sequence shown here is derived from an EMBL/GenBank/DDBJ whole genome shotgun (WGS) entry which is preliminary data.</text>
</comment>
<reference evidence="6" key="1">
    <citation type="submission" date="2018-11" db="EMBL/GenBank/DDBJ databases">
        <authorList>
            <consortium name="Pathogen Informatics"/>
        </authorList>
    </citation>
    <scope>NUCLEOTIDE SEQUENCE</scope>
</reference>
<evidence type="ECO:0000256" key="1">
    <source>
        <dbReference type="ARBA" id="ARBA00006717"/>
    </source>
</evidence>
<dbReference type="Pfam" id="PF00300">
    <property type="entry name" value="His_Phos_1"/>
    <property type="match status" value="1"/>
</dbReference>
<evidence type="ECO:0000256" key="5">
    <source>
        <dbReference type="ARBA" id="ARBA00040722"/>
    </source>
</evidence>
<organism evidence="6 7">
    <name type="scientific">Protopolystoma xenopodis</name>
    <dbReference type="NCBI Taxonomy" id="117903"/>
    <lineage>
        <taxon>Eukaryota</taxon>
        <taxon>Metazoa</taxon>
        <taxon>Spiralia</taxon>
        <taxon>Lophotrochozoa</taxon>
        <taxon>Platyhelminthes</taxon>
        <taxon>Monogenea</taxon>
        <taxon>Polyopisthocotylea</taxon>
        <taxon>Polystomatidea</taxon>
        <taxon>Polystomatidae</taxon>
        <taxon>Protopolystoma</taxon>
    </lineage>
</organism>
<name>A0A3S5AD70_9PLAT</name>
<proteinExistence type="inferred from homology"/>
<dbReference type="GO" id="GO:0090141">
    <property type="term" value="P:positive regulation of mitochondrial fission"/>
    <property type="evidence" value="ECO:0007669"/>
    <property type="project" value="TreeGrafter"/>
</dbReference>
<gene>
    <name evidence="6" type="ORF">PXEA_LOCUS27361</name>
</gene>
<dbReference type="GO" id="GO:0005739">
    <property type="term" value="C:mitochondrion"/>
    <property type="evidence" value="ECO:0007669"/>
    <property type="project" value="TreeGrafter"/>
</dbReference>
<dbReference type="SUPFAM" id="SSF53254">
    <property type="entry name" value="Phosphoglycerate mutase-like"/>
    <property type="match status" value="1"/>
</dbReference>
<evidence type="ECO:0000256" key="3">
    <source>
        <dbReference type="ARBA" id="ARBA00022801"/>
    </source>
</evidence>
<dbReference type="Gene3D" id="3.40.50.1240">
    <property type="entry name" value="Phosphoglycerate mutase-like"/>
    <property type="match status" value="1"/>
</dbReference>
<protein>
    <recommendedName>
        <fullName evidence="4">Serine/threonine-protein phosphatase PGAM5, mitochondrial</fullName>
        <ecNumber evidence="2">3.1.3.16</ecNumber>
    </recommendedName>
    <alternativeName>
        <fullName evidence="5">Serine/threonine-protein phosphatase Pgam5, mitochondrial</fullName>
    </alternativeName>
</protein>
<dbReference type="CDD" id="cd07067">
    <property type="entry name" value="HP_PGM_like"/>
    <property type="match status" value="1"/>
</dbReference>
<dbReference type="InterPro" id="IPR013078">
    <property type="entry name" value="His_Pase_superF_clade-1"/>
</dbReference>
<dbReference type="PANTHER" id="PTHR20935">
    <property type="entry name" value="PHOSPHOGLYCERATE MUTASE-RELATED"/>
    <property type="match status" value="1"/>
</dbReference>
<dbReference type="OrthoDB" id="2118094at2759"/>
<dbReference type="EC" id="3.1.3.16" evidence="2"/>
<evidence type="ECO:0000256" key="4">
    <source>
        <dbReference type="ARBA" id="ARBA00039765"/>
    </source>
</evidence>
<dbReference type="EMBL" id="CAAALY010246665">
    <property type="protein sequence ID" value="VEL33921.1"/>
    <property type="molecule type" value="Genomic_DNA"/>
</dbReference>
<accession>A0A3S5AD70</accession>
<dbReference type="PANTHER" id="PTHR20935:SF0">
    <property type="entry name" value="SERINE_THREONINE-PROTEIN PHOSPHATASE PGAM5, MITOCHONDRIAL"/>
    <property type="match status" value="1"/>
</dbReference>
<comment type="similarity">
    <text evidence="1">Belongs to the phosphoglycerate mutase family. BPG-dependent PGAM subfamily.</text>
</comment>
<evidence type="ECO:0000313" key="7">
    <source>
        <dbReference type="Proteomes" id="UP000784294"/>
    </source>
</evidence>
<keyword evidence="7" id="KW-1185">Reference proteome</keyword>
<dbReference type="GO" id="GO:0004722">
    <property type="term" value="F:protein serine/threonine phosphatase activity"/>
    <property type="evidence" value="ECO:0007669"/>
    <property type="project" value="UniProtKB-EC"/>
</dbReference>
<dbReference type="AlphaFoldDB" id="A0A3S5AD70"/>
<keyword evidence="3" id="KW-0378">Hydrolase</keyword>
<evidence type="ECO:0000256" key="2">
    <source>
        <dbReference type="ARBA" id="ARBA00013081"/>
    </source>
</evidence>
<sequence length="207" mass="22730">MGVMVITPESKEITSKYPPSFSGGIDLRISSPNTFTRNGTNPSKSRSSAVDAVALANGRRIEAAFSSHIHRDCITKSGKKALLGPENCKTCSALCSKDKLVNSDTKVHTCNCACHRIERGLPAETVVFVGHANVIRYFICRCLQLPPEAWLRFSLGHGSFTQINIWTSGRESPHHWRLQGPSGEIHCIVSVNRMGDVGHMDRPLISF</sequence>
<evidence type="ECO:0000313" key="6">
    <source>
        <dbReference type="EMBL" id="VEL33921.1"/>
    </source>
</evidence>
<dbReference type="InterPro" id="IPR051021">
    <property type="entry name" value="Mito_Ser/Thr_phosphatase"/>
</dbReference>